<dbReference type="EMBL" id="CP109441">
    <property type="protein sequence ID" value="WUV44752.1"/>
    <property type="molecule type" value="Genomic_DNA"/>
</dbReference>
<name>A0ABZ1YS99_9NOCA</name>
<reference evidence="4" key="1">
    <citation type="submission" date="2022-10" db="EMBL/GenBank/DDBJ databases">
        <title>The complete genomes of actinobacterial strains from the NBC collection.</title>
        <authorList>
            <person name="Joergensen T.S."/>
            <person name="Alvarez Arevalo M."/>
            <person name="Sterndorff E.B."/>
            <person name="Faurdal D."/>
            <person name="Vuksanovic O."/>
            <person name="Mourched A.-S."/>
            <person name="Charusanti P."/>
            <person name="Shaw S."/>
            <person name="Blin K."/>
            <person name="Weber T."/>
        </authorList>
    </citation>
    <scope>NUCLEOTIDE SEQUENCE</scope>
    <source>
        <strain evidence="4">NBC_01482</strain>
    </source>
</reference>
<sequence length="314" mass="34574">MLRAYRLCVSSIWRTIASYAGADDIGVRIAIEAADTTMAYLERVSSELTQSYLRASSVAWADSPALRTDVLETLLTGEPINEYARRQAAVLATSIRAPLLVVVLRVSEPDDPLTGVREALRTVRSQLSPQSGSFLFGARDTEVICICTLNHDDNGVHIEGIAHELAASGRGWAVGIGRISDGVSGIRRSYGEAREAVELSLSLRQPSRALRFADLLLDQILSSTRYTDALLEETVRPLVEYDRHKNADLLPTLRAYMRAGFNLTKAAAELTVNPNTVAYRLRRIHTLTRHDPSTVDDLLLLALGLKLYDNTQSL</sequence>
<evidence type="ECO:0000313" key="4">
    <source>
        <dbReference type="EMBL" id="WUV44752.1"/>
    </source>
</evidence>
<dbReference type="PANTHER" id="PTHR33744">
    <property type="entry name" value="CARBOHYDRATE DIACID REGULATOR"/>
    <property type="match status" value="1"/>
</dbReference>
<keyword evidence="5" id="KW-1185">Reference proteome</keyword>
<evidence type="ECO:0000313" key="5">
    <source>
        <dbReference type="Proteomes" id="UP001432062"/>
    </source>
</evidence>
<evidence type="ECO:0000256" key="1">
    <source>
        <dbReference type="ARBA" id="ARBA00006754"/>
    </source>
</evidence>
<proteinExistence type="inferred from homology"/>
<dbReference type="RefSeq" id="WP_329407834.1">
    <property type="nucleotide sequence ID" value="NZ_CP109441.1"/>
</dbReference>
<evidence type="ECO:0000259" key="3">
    <source>
        <dbReference type="Pfam" id="PF17853"/>
    </source>
</evidence>
<evidence type="ECO:0000259" key="2">
    <source>
        <dbReference type="Pfam" id="PF13556"/>
    </source>
</evidence>
<dbReference type="Proteomes" id="UP001432062">
    <property type="component" value="Chromosome"/>
</dbReference>
<comment type="similarity">
    <text evidence="1">Belongs to the CdaR family.</text>
</comment>
<dbReference type="PANTHER" id="PTHR33744:SF7">
    <property type="entry name" value="PUCR FAMILY TRANSCRIPTIONAL REGULATOR"/>
    <property type="match status" value="1"/>
</dbReference>
<accession>A0ABZ1YS99</accession>
<feature type="domain" description="PucR C-terminal helix-turn-helix" evidence="2">
    <location>
        <begin position="249"/>
        <end position="306"/>
    </location>
</feature>
<dbReference type="InterPro" id="IPR025736">
    <property type="entry name" value="PucR_C-HTH_dom"/>
</dbReference>
<feature type="domain" description="CdaR GGDEF-like" evidence="3">
    <location>
        <begin position="81"/>
        <end position="198"/>
    </location>
</feature>
<organism evidence="4 5">
    <name type="scientific">Nocardia vinacea</name>
    <dbReference type="NCBI Taxonomy" id="96468"/>
    <lineage>
        <taxon>Bacteria</taxon>
        <taxon>Bacillati</taxon>
        <taxon>Actinomycetota</taxon>
        <taxon>Actinomycetes</taxon>
        <taxon>Mycobacteriales</taxon>
        <taxon>Nocardiaceae</taxon>
        <taxon>Nocardia</taxon>
    </lineage>
</organism>
<dbReference type="Pfam" id="PF17853">
    <property type="entry name" value="GGDEF_2"/>
    <property type="match status" value="1"/>
</dbReference>
<dbReference type="Pfam" id="PF13556">
    <property type="entry name" value="HTH_30"/>
    <property type="match status" value="1"/>
</dbReference>
<protein>
    <submittedName>
        <fullName evidence="4">Helix-turn-helix domain-containing protein</fullName>
    </submittedName>
</protein>
<dbReference type="Gene3D" id="1.10.10.2840">
    <property type="entry name" value="PucR C-terminal helix-turn-helix domain"/>
    <property type="match status" value="1"/>
</dbReference>
<dbReference type="InterPro" id="IPR042070">
    <property type="entry name" value="PucR_C-HTH_sf"/>
</dbReference>
<dbReference type="InterPro" id="IPR041522">
    <property type="entry name" value="CdaR_GGDEF"/>
</dbReference>
<dbReference type="InterPro" id="IPR051448">
    <property type="entry name" value="CdaR-like_regulators"/>
</dbReference>
<gene>
    <name evidence="4" type="ORF">OG563_37290</name>
</gene>